<name>A0ABP6SYN8_9ACTN</name>
<keyword evidence="1" id="KW-0472">Membrane</keyword>
<dbReference type="RefSeq" id="WP_345728991.1">
    <property type="nucleotide sequence ID" value="NZ_BAAAYN010000022.1"/>
</dbReference>
<reference evidence="3" key="1">
    <citation type="journal article" date="2019" name="Int. J. Syst. Evol. Microbiol.">
        <title>The Global Catalogue of Microorganisms (GCM) 10K type strain sequencing project: providing services to taxonomists for standard genome sequencing and annotation.</title>
        <authorList>
            <consortium name="The Broad Institute Genomics Platform"/>
            <consortium name="The Broad Institute Genome Sequencing Center for Infectious Disease"/>
            <person name="Wu L."/>
            <person name="Ma J."/>
        </authorList>
    </citation>
    <scope>NUCLEOTIDE SEQUENCE [LARGE SCALE GENOMIC DNA]</scope>
    <source>
        <strain evidence="3">JCM 9458</strain>
    </source>
</reference>
<evidence type="ECO:0000313" key="2">
    <source>
        <dbReference type="EMBL" id="GAA3388103.1"/>
    </source>
</evidence>
<keyword evidence="3" id="KW-1185">Reference proteome</keyword>
<dbReference type="EMBL" id="BAAAYN010000022">
    <property type="protein sequence ID" value="GAA3388103.1"/>
    <property type="molecule type" value="Genomic_DNA"/>
</dbReference>
<accession>A0ABP6SYN8</accession>
<proteinExistence type="predicted"/>
<dbReference type="Proteomes" id="UP001501676">
    <property type="component" value="Unassembled WGS sequence"/>
</dbReference>
<comment type="caution">
    <text evidence="2">The sequence shown here is derived from an EMBL/GenBank/DDBJ whole genome shotgun (WGS) entry which is preliminary data.</text>
</comment>
<evidence type="ECO:0000256" key="1">
    <source>
        <dbReference type="SAM" id="Phobius"/>
    </source>
</evidence>
<protein>
    <submittedName>
        <fullName evidence="2">Uncharacterized protein</fullName>
    </submittedName>
</protein>
<keyword evidence="1" id="KW-0812">Transmembrane</keyword>
<feature type="transmembrane region" description="Helical" evidence="1">
    <location>
        <begin position="22"/>
        <end position="43"/>
    </location>
</feature>
<keyword evidence="1" id="KW-1133">Transmembrane helix</keyword>
<dbReference type="Gene3D" id="6.20.20.10">
    <property type="match status" value="1"/>
</dbReference>
<evidence type="ECO:0000313" key="3">
    <source>
        <dbReference type="Proteomes" id="UP001501676"/>
    </source>
</evidence>
<sequence>MLALAATSTPDPATYGDLLVPLAWLLLAALIVLPAYLGLCFVWPFTGCRRCGGTGHRAAWIGRGFRMCPSCDGTGAQLRLGRHVLNYLRRTHHTTRRPKH</sequence>
<organism evidence="2 3">
    <name type="scientific">Cryptosporangium minutisporangium</name>
    <dbReference type="NCBI Taxonomy" id="113569"/>
    <lineage>
        <taxon>Bacteria</taxon>
        <taxon>Bacillati</taxon>
        <taxon>Actinomycetota</taxon>
        <taxon>Actinomycetes</taxon>
        <taxon>Cryptosporangiales</taxon>
        <taxon>Cryptosporangiaceae</taxon>
        <taxon>Cryptosporangium</taxon>
    </lineage>
</organism>
<gene>
    <name evidence="2" type="ORF">GCM10020369_32980</name>
</gene>